<organism evidence="2">
    <name type="scientific">viral metagenome</name>
    <dbReference type="NCBI Taxonomy" id="1070528"/>
    <lineage>
        <taxon>unclassified sequences</taxon>
        <taxon>metagenomes</taxon>
        <taxon>organismal metagenomes</taxon>
    </lineage>
</organism>
<protein>
    <submittedName>
        <fullName evidence="2">Uncharacterized protein</fullName>
    </submittedName>
</protein>
<feature type="region of interest" description="Disordered" evidence="1">
    <location>
        <begin position="86"/>
        <end position="144"/>
    </location>
</feature>
<proteinExistence type="predicted"/>
<accession>A0A6C0ETL4</accession>
<feature type="compositionally biased region" description="Basic and acidic residues" evidence="1">
    <location>
        <begin position="120"/>
        <end position="129"/>
    </location>
</feature>
<evidence type="ECO:0000256" key="1">
    <source>
        <dbReference type="SAM" id="MobiDB-lite"/>
    </source>
</evidence>
<sequence length="1109" mass="125779">MKGGKAQVYTRIKEDTNKLHTTHKAHKRIKLTRKKELKFKTKNITQMINIVYNRWKDPFNRVEDIKLLNNYLPEYVATFHIINPSGNVKKTFNGGAPKKRPSNVNEPKPQVKQRAKRTKQKAEKTKENKQNTTHKRRTKKNEEIKARTNAIGVLETLGEWGSCTNPAEVALEKRRLVRLYARDKTEANAHDGTYPQTDEGIIKFEQLTEQTKKLLLNDGTEMATLRIIFMNMERVYFIMMDILDSKPFKDLTPSKLRKALMLLNIIIDDVFNPTECTKTITLLTDHLKSHTSTEEWEDFNKSLYCRMLHPVELEKLANVIISHKPGTIWNDTAVTFKSIAFYGEFRILKDRWFPSAKRIAIANNLGSMCDELVYDQATDKTNALDIDDFIGQLNSARVDSLAWNKIDIQGTNTNSVLFQVALGTFLTENGLCCVDDPSHIITAARWACARMLDDAIPRHGNFEDLLTKVKNIRRQHRGGIFGIGYIIEALKIKKKELDDLATLNEENMENMGITGLFKEKPTISLEVPPGEVKIIISLDDFNEFLGILETEKFTTTRLVLLTNEDFLLCKEFLMVNGECIVTINEQPDCVYNREALPVRARVGTLHADSMICECTLQDGNKKSFIDWYNLFMSNLAVSRIFRNIRLEQNFDCLMEHPPNTPPVDLSHKKKLIATDLAEIKRLIKLVKGTIYTELIGKFSVNHSLGWGDRERALLLICALCACIRILGDLDPFNIDICQFFNFNLSISSYTSKKERTIYSKKVASSIFEHLYRSLGIDSEFPDHNVTDLNDALTILRENVLIVSARSAVTSADTIKDVIRLVLERAPATHNKPNISSALTSLIYARAVSTVESRTRLALRHTNRTLAQFLNVAFGLRTDAPNDFLFLETVEKQCKFLEQSVLNDLPQYRLTRKQLNNAKQKAKKFKLMLQKQGIFVEDSNNNNENVNKQMGQPMVEPNVYIPESHRPKKLESSRRLRFSREPAKISLEASPNDLGSVGASSFGRDNRSLYGEGSVGASFGRDNRSLYGEGSVGASSFGRDNRSLYGEGSVGALPYSRDNCQGSMCNYNHFYQDSRLPGPKKKVDGIQRLLKLLNGPNLTSGFATPSPSDA</sequence>
<evidence type="ECO:0000313" key="2">
    <source>
        <dbReference type="EMBL" id="QHT32397.1"/>
    </source>
</evidence>
<dbReference type="EMBL" id="MN738937">
    <property type="protein sequence ID" value="QHT32397.1"/>
    <property type="molecule type" value="Genomic_DNA"/>
</dbReference>
<reference evidence="2" key="1">
    <citation type="journal article" date="2020" name="Nature">
        <title>Giant virus diversity and host interactions through global metagenomics.</title>
        <authorList>
            <person name="Schulz F."/>
            <person name="Roux S."/>
            <person name="Paez-Espino D."/>
            <person name="Jungbluth S."/>
            <person name="Walsh D.A."/>
            <person name="Denef V.J."/>
            <person name="McMahon K.D."/>
            <person name="Konstantinidis K.T."/>
            <person name="Eloe-Fadrosh E.A."/>
            <person name="Kyrpides N.C."/>
            <person name="Woyke T."/>
        </authorList>
    </citation>
    <scope>NUCLEOTIDE SEQUENCE</scope>
    <source>
        <strain evidence="2">GVMAG-M-3300009159-65</strain>
    </source>
</reference>
<name>A0A6C0ETL4_9ZZZZ</name>
<dbReference type="AlphaFoldDB" id="A0A6C0ETL4"/>